<name>A0A2R7Y0U9_9CREN</name>
<dbReference type="Proteomes" id="UP000244093">
    <property type="component" value="Unassembled WGS sequence"/>
</dbReference>
<reference evidence="1 2" key="1">
    <citation type="journal article" date="2018" name="Syst. Appl. Microbiol.">
        <title>A new symbiotic nanoarchaeote (Candidatus Nanoclepta minutus) and its host (Zestosphaera tikiterensis gen. nov., sp. nov.) from a New Zealand hot spring.</title>
        <authorList>
            <person name="St John E."/>
            <person name="Liu Y."/>
            <person name="Podar M."/>
            <person name="Stott M.B."/>
            <person name="Meneghin J."/>
            <person name="Chen Z."/>
            <person name="Lagutin K."/>
            <person name="Mitchell K."/>
            <person name="Reysenbach A.L."/>
        </authorList>
    </citation>
    <scope>NUCLEOTIDE SEQUENCE [LARGE SCALE GENOMIC DNA]</scope>
    <source>
        <strain evidence="1">NZ3</strain>
    </source>
</reference>
<dbReference type="EMBL" id="NBVN01000019">
    <property type="protein sequence ID" value="PUA31180.1"/>
    <property type="molecule type" value="Genomic_DNA"/>
</dbReference>
<dbReference type="AlphaFoldDB" id="A0A2R7Y0U9"/>
<accession>A0A2R7Y0U9</accession>
<evidence type="ECO:0000313" key="2">
    <source>
        <dbReference type="Proteomes" id="UP000244093"/>
    </source>
</evidence>
<organism evidence="1 2">
    <name type="scientific">Zestosphaera tikiterensis</name>
    <dbReference type="NCBI Taxonomy" id="1973259"/>
    <lineage>
        <taxon>Archaea</taxon>
        <taxon>Thermoproteota</taxon>
        <taxon>Thermoprotei</taxon>
        <taxon>Desulfurococcales</taxon>
        <taxon>Desulfurococcaceae</taxon>
        <taxon>Zestosphaera</taxon>
    </lineage>
</organism>
<sequence length="385" mass="43914">MNPASENESKAKVEVNIPPSPSLLTSFLLEGLLKIRSKCPHEVNAKCLNKVWSELEDKLKNKQLTFRFVGNDMKSVNKVLNLCKDARASSSEKEKKGLFNVFIECLKKLELKEISVSHKISSDMQLIGSEEFLKDSSKAKQRGYSFQVMKTDRYQGVASLELGLIKEQVTLYSDLPATYLFFLGLTSSLIADVNREDFYFLLYDTSLMPQALERPDVYTNVKDDAVKELFETISTLKNWSEEVVTLSILFNAELIKEINNRELGSVVSFRLLRIRLEGNTYKVYNDVPLNIYVKQKIYENLDLVEALHESIKDLTPAISRFLRGDDPTGEGQHAYLALKHLYAFATTGNYSFLTKYYRELMEAYKASGGVSGWYLNIASRFFTKP</sequence>
<protein>
    <submittedName>
        <fullName evidence="1">Uncharacterized protein</fullName>
    </submittedName>
</protein>
<gene>
    <name evidence="1" type="ORF">B7O98_09675</name>
</gene>
<proteinExistence type="predicted"/>
<evidence type="ECO:0000313" key="1">
    <source>
        <dbReference type="EMBL" id="PUA31180.1"/>
    </source>
</evidence>
<comment type="caution">
    <text evidence="1">The sequence shown here is derived from an EMBL/GenBank/DDBJ whole genome shotgun (WGS) entry which is preliminary data.</text>
</comment>